<evidence type="ECO:0000256" key="9">
    <source>
        <dbReference type="ARBA" id="ARBA00023237"/>
    </source>
</evidence>
<dbReference type="EMBL" id="SDHZ01000002">
    <property type="protein sequence ID" value="RXK83111.1"/>
    <property type="molecule type" value="Genomic_DNA"/>
</dbReference>
<dbReference type="AlphaFoldDB" id="A0A4Q1D5Z8"/>
<keyword evidence="4" id="KW-0410">Iron transport</keyword>
<dbReference type="Pfam" id="PF00593">
    <property type="entry name" value="TonB_dep_Rec_b-barrel"/>
    <property type="match status" value="1"/>
</dbReference>
<keyword evidence="8 10" id="KW-0472">Membrane</keyword>
<evidence type="ECO:0000256" key="5">
    <source>
        <dbReference type="ARBA" id="ARBA00022692"/>
    </source>
</evidence>
<comment type="similarity">
    <text evidence="10 11">Belongs to the TonB-dependent receptor family.</text>
</comment>
<comment type="subcellular location">
    <subcellularLocation>
        <location evidence="1 10">Cell outer membrane</location>
        <topology evidence="1 10">Multi-pass membrane protein</topology>
    </subcellularLocation>
</comment>
<keyword evidence="9 10" id="KW-0998">Cell outer membrane</keyword>
<comment type="caution">
    <text evidence="16">The sequence shown here is derived from an EMBL/GenBank/DDBJ whole genome shotgun (WGS) entry which is preliminary data.</text>
</comment>
<organism evidence="16 17">
    <name type="scientific">Filimonas effusa</name>
    <dbReference type="NCBI Taxonomy" id="2508721"/>
    <lineage>
        <taxon>Bacteria</taxon>
        <taxon>Pseudomonadati</taxon>
        <taxon>Bacteroidota</taxon>
        <taxon>Chitinophagia</taxon>
        <taxon>Chitinophagales</taxon>
        <taxon>Chitinophagaceae</taxon>
        <taxon>Filimonas</taxon>
    </lineage>
</organism>
<proteinExistence type="inferred from homology"/>
<dbReference type="SUPFAM" id="SSF49464">
    <property type="entry name" value="Carboxypeptidase regulatory domain-like"/>
    <property type="match status" value="1"/>
</dbReference>
<dbReference type="SUPFAM" id="SSF56935">
    <property type="entry name" value="Porins"/>
    <property type="match status" value="1"/>
</dbReference>
<feature type="domain" description="TonB-dependent receptor plug" evidence="15">
    <location>
        <begin position="253"/>
        <end position="383"/>
    </location>
</feature>
<dbReference type="Gene3D" id="2.40.170.20">
    <property type="entry name" value="TonB-dependent receptor, beta-barrel domain"/>
    <property type="match status" value="1"/>
</dbReference>
<dbReference type="InterPro" id="IPR008969">
    <property type="entry name" value="CarboxyPept-like_regulatory"/>
</dbReference>
<evidence type="ECO:0000256" key="1">
    <source>
        <dbReference type="ARBA" id="ARBA00004571"/>
    </source>
</evidence>
<dbReference type="Proteomes" id="UP000290545">
    <property type="component" value="Unassembled WGS sequence"/>
</dbReference>
<dbReference type="GO" id="GO:0006826">
    <property type="term" value="P:iron ion transport"/>
    <property type="evidence" value="ECO:0007669"/>
    <property type="project" value="UniProtKB-KW"/>
</dbReference>
<evidence type="ECO:0000313" key="16">
    <source>
        <dbReference type="EMBL" id="RXK83111.1"/>
    </source>
</evidence>
<dbReference type="InterPro" id="IPR000531">
    <property type="entry name" value="Beta-barrel_TonB"/>
</dbReference>
<evidence type="ECO:0000256" key="6">
    <source>
        <dbReference type="ARBA" id="ARBA00023004"/>
    </source>
</evidence>
<keyword evidence="5 10" id="KW-0812">Transmembrane</keyword>
<evidence type="ECO:0000256" key="2">
    <source>
        <dbReference type="ARBA" id="ARBA00022448"/>
    </source>
</evidence>
<dbReference type="Pfam" id="PF07715">
    <property type="entry name" value="Plug"/>
    <property type="match status" value="1"/>
</dbReference>
<dbReference type="PROSITE" id="PS52016">
    <property type="entry name" value="TONB_DEPENDENT_REC_3"/>
    <property type="match status" value="1"/>
</dbReference>
<keyword evidence="7 11" id="KW-0798">TonB box</keyword>
<evidence type="ECO:0000259" key="15">
    <source>
        <dbReference type="Pfam" id="PF07715"/>
    </source>
</evidence>
<evidence type="ECO:0000256" key="3">
    <source>
        <dbReference type="ARBA" id="ARBA00022452"/>
    </source>
</evidence>
<evidence type="ECO:0000256" key="12">
    <source>
        <dbReference type="SAM" id="MobiDB-lite"/>
    </source>
</evidence>
<evidence type="ECO:0000256" key="8">
    <source>
        <dbReference type="ARBA" id="ARBA00023136"/>
    </source>
</evidence>
<name>A0A4Q1D5Z8_9BACT</name>
<dbReference type="NCBIfam" id="TIGR04057">
    <property type="entry name" value="SusC_RagA_signa"/>
    <property type="match status" value="1"/>
</dbReference>
<reference evidence="16 17" key="1">
    <citation type="submission" date="2019-01" db="EMBL/GenBank/DDBJ databases">
        <title>Filimonas sp. strain TTM-71.</title>
        <authorList>
            <person name="Chen W.-M."/>
        </authorList>
    </citation>
    <scope>NUCLEOTIDE SEQUENCE [LARGE SCALE GENOMIC DNA]</scope>
    <source>
        <strain evidence="16 17">TTM-71</strain>
    </source>
</reference>
<dbReference type="Pfam" id="PF07660">
    <property type="entry name" value="STN"/>
    <property type="match status" value="1"/>
</dbReference>
<accession>A0A4Q1D5Z8</accession>
<dbReference type="InterPro" id="IPR012910">
    <property type="entry name" value="Plug_dom"/>
</dbReference>
<dbReference type="NCBIfam" id="TIGR04056">
    <property type="entry name" value="OMP_RagA_SusC"/>
    <property type="match status" value="1"/>
</dbReference>
<keyword evidence="2 10" id="KW-0813">Transport</keyword>
<evidence type="ECO:0000256" key="11">
    <source>
        <dbReference type="RuleBase" id="RU003357"/>
    </source>
</evidence>
<dbReference type="InterPro" id="IPR039426">
    <property type="entry name" value="TonB-dep_rcpt-like"/>
</dbReference>
<dbReference type="InterPro" id="IPR023997">
    <property type="entry name" value="TonB-dep_OMP_SusC/RagA_CS"/>
</dbReference>
<feature type="domain" description="TonB-dependent receptor-like beta-barrel" evidence="13">
    <location>
        <begin position="538"/>
        <end position="1111"/>
    </location>
</feature>
<dbReference type="InterPro" id="IPR036942">
    <property type="entry name" value="Beta-barrel_TonB_sf"/>
</dbReference>
<keyword evidence="17" id="KW-1185">Reference proteome</keyword>
<dbReference type="RefSeq" id="WP_129004093.1">
    <property type="nucleotide sequence ID" value="NZ_SDHZ01000002.1"/>
</dbReference>
<evidence type="ECO:0000256" key="4">
    <source>
        <dbReference type="ARBA" id="ARBA00022496"/>
    </source>
</evidence>
<feature type="region of interest" description="Disordered" evidence="12">
    <location>
        <begin position="330"/>
        <end position="353"/>
    </location>
</feature>
<sequence>MLFRIPCNRSSHAATPGRQELKGVYPSAGNRFVIQMMRVMKLTAVLVILATLHVSAKGVSQVVSFKGKNVSLEAAFSEIKTQTGYLVIGNKKLLKEAKLVTLSAEKMPLKDFLELLFRNQSLQYEIEEQTIILSPKPVKAMPLEAAAYVMAATPPPPADVTGFLLREDGAAPLSGANITVKGTTRAVATDNNGRFSIRANIGDILIISYVGFTTRELSVNKANLGAIYLAASANQLDETVVMAYGTTSRRYNTGNIVKVSSDEIAKQPVTNVLQALQGRMPGVFINQSNGLPGAGFNVQIRGLNSLTMGVLPLYVVDGIPFVAEPINVQSRANPNSTSTPVLPSAEGNTSPLNSINPADIESIEVLKDADATAIYGSRGANGVVLITTKKGKAGKTKLNMNVNTAWSNVAKFVDLLGTEEYLALRKQGFSNWGQTPTAATAPDLLVWDQNGYTDFQKLFLGNTARTTEATAGVSGGTDYSNFLLSGTYHDETNIYPGAQGYKRMSAKLSVNHMSPDRKLAIGASVMYLADKNNISTTDLATWAYSLPPNYPLYNADGSLYWLDGSGKANPLGYLNIANDNRTSNLMANVNVKYTLLKGLDFKTSVGFNRLDMEQTAKRPMSAQDPSVSTNTASASYSYNVTHNYIVEPQLTYKRPVWKGTLEALVGGTWQYRKSRMPYYMLASGFPSDDALSNPNSATTISVTTGSQDYKYASLFGRLNYNLQNKYLLNLVVRRDGSSRFGPGRKFGNFSSLGAGWIFTEEKAVRNMLPWLSFGKLRASYGWTGNDNIANYSYLQTYSTNSYVYNGNAGLIPARIANNLTAWERTKKMEFALEAGVLNDRILLSAVYFRNRTDNQLINQSISAQAGFTSFQSNLPALVQNKGWEFSLNTTNIKTKTFNWNSSFNISFLDNKMVSFPNIEKSSYYTSYVVGNPISAYYMYKYTGISETTGLPTFEDFNKDNSISTGFAATGRGDRYLVGSQLPKFYGGLNNSFSYKGVSLDVMFQFVNRKVRSLLASSFYPPGYDYNASAQVMHDYLALGNPAKLVTALGRTPVEARNAYLAYTNYTGSDASVVDGSFVRLKNVSLSYTIPAKIAAKAKMQQVRVYVQGQNLLTFTGYQGYDPESASVGTPPLRTFSTGIQITF</sequence>
<evidence type="ECO:0000256" key="10">
    <source>
        <dbReference type="PROSITE-ProRule" id="PRU01360"/>
    </source>
</evidence>
<dbReference type="InterPro" id="IPR011662">
    <property type="entry name" value="Secretin/TonB_short_N"/>
</dbReference>
<evidence type="ECO:0000259" key="14">
    <source>
        <dbReference type="Pfam" id="PF07660"/>
    </source>
</evidence>
<dbReference type="Pfam" id="PF13715">
    <property type="entry name" value="CarbopepD_reg_2"/>
    <property type="match status" value="1"/>
</dbReference>
<dbReference type="InterPro" id="IPR037066">
    <property type="entry name" value="Plug_dom_sf"/>
</dbReference>
<dbReference type="InterPro" id="IPR023996">
    <property type="entry name" value="TonB-dep_OMP_SusC/RagA"/>
</dbReference>
<keyword evidence="6" id="KW-0408">Iron</keyword>
<keyword evidence="4" id="KW-0406">Ion transport</keyword>
<dbReference type="Gene3D" id="2.60.40.1120">
    <property type="entry name" value="Carboxypeptidase-like, regulatory domain"/>
    <property type="match status" value="1"/>
</dbReference>
<evidence type="ECO:0000256" key="7">
    <source>
        <dbReference type="ARBA" id="ARBA00023077"/>
    </source>
</evidence>
<protein>
    <submittedName>
        <fullName evidence="16">SusC/RagA family TonB-linked outer membrane protein</fullName>
    </submittedName>
</protein>
<evidence type="ECO:0000259" key="13">
    <source>
        <dbReference type="Pfam" id="PF00593"/>
    </source>
</evidence>
<dbReference type="OrthoDB" id="9768177at2"/>
<feature type="domain" description="Secretin/TonB short N-terminal" evidence="14">
    <location>
        <begin position="85"/>
        <end position="136"/>
    </location>
</feature>
<gene>
    <name evidence="16" type="ORF">ESB13_13390</name>
</gene>
<dbReference type="Gene3D" id="2.170.130.10">
    <property type="entry name" value="TonB-dependent receptor, plug domain"/>
    <property type="match status" value="1"/>
</dbReference>
<evidence type="ECO:0000313" key="17">
    <source>
        <dbReference type="Proteomes" id="UP000290545"/>
    </source>
</evidence>
<dbReference type="GO" id="GO:0009279">
    <property type="term" value="C:cell outer membrane"/>
    <property type="evidence" value="ECO:0007669"/>
    <property type="project" value="UniProtKB-SubCell"/>
</dbReference>
<keyword evidence="3 10" id="KW-1134">Transmembrane beta strand</keyword>